<feature type="transmembrane region" description="Helical" evidence="10">
    <location>
        <begin position="70"/>
        <end position="90"/>
    </location>
</feature>
<feature type="compositionally biased region" description="Basic and acidic residues" evidence="9">
    <location>
        <begin position="401"/>
        <end position="412"/>
    </location>
</feature>
<dbReference type="GO" id="GO:0004930">
    <property type="term" value="F:G protein-coupled receptor activity"/>
    <property type="evidence" value="ECO:0007669"/>
    <property type="project" value="UniProtKB-KW"/>
</dbReference>
<dbReference type="STRING" id="6526.A0A2C9JJU9"/>
<protein>
    <recommendedName>
        <fullName evidence="11">G-protein coupled receptors family 1 profile domain-containing protein</fullName>
    </recommendedName>
</protein>
<feature type="transmembrane region" description="Helical" evidence="10">
    <location>
        <begin position="246"/>
        <end position="267"/>
    </location>
</feature>
<dbReference type="SMART" id="SM01381">
    <property type="entry name" value="7TM_GPCR_Srsx"/>
    <property type="match status" value="1"/>
</dbReference>
<evidence type="ECO:0000256" key="3">
    <source>
        <dbReference type="ARBA" id="ARBA00022692"/>
    </source>
</evidence>
<dbReference type="InterPro" id="IPR017452">
    <property type="entry name" value="GPCR_Rhodpsn_7TM"/>
</dbReference>
<feature type="domain" description="G-protein coupled receptors family 1 profile" evidence="11">
    <location>
        <begin position="49"/>
        <end position="303"/>
    </location>
</feature>
<feature type="compositionally biased region" description="Polar residues" evidence="9">
    <location>
        <begin position="590"/>
        <end position="602"/>
    </location>
</feature>
<feature type="compositionally biased region" description="Polar residues" evidence="9">
    <location>
        <begin position="776"/>
        <end position="785"/>
    </location>
</feature>
<feature type="compositionally biased region" description="Basic and acidic residues" evidence="9">
    <location>
        <begin position="788"/>
        <end position="801"/>
    </location>
</feature>
<feature type="transmembrane region" description="Helical" evidence="10">
    <location>
        <begin position="192"/>
        <end position="215"/>
    </location>
</feature>
<dbReference type="GO" id="GO:0005886">
    <property type="term" value="C:plasma membrane"/>
    <property type="evidence" value="ECO:0007669"/>
    <property type="project" value="UniProtKB-SubCell"/>
</dbReference>
<dbReference type="AlphaFoldDB" id="A0A2C9JJU9"/>
<evidence type="ECO:0000256" key="10">
    <source>
        <dbReference type="SAM" id="Phobius"/>
    </source>
</evidence>
<accession>A0A2C9JJU9</accession>
<feature type="compositionally biased region" description="Polar residues" evidence="9">
    <location>
        <begin position="413"/>
        <end position="442"/>
    </location>
</feature>
<evidence type="ECO:0000256" key="5">
    <source>
        <dbReference type="ARBA" id="ARBA00023040"/>
    </source>
</evidence>
<feature type="compositionally biased region" description="Polar residues" evidence="9">
    <location>
        <begin position="667"/>
        <end position="682"/>
    </location>
</feature>
<dbReference type="VEuPathDB" id="VectorBase:BGLB003533"/>
<feature type="transmembrane region" description="Helical" evidence="10">
    <location>
        <begin position="287"/>
        <end position="305"/>
    </location>
</feature>
<evidence type="ECO:0000256" key="7">
    <source>
        <dbReference type="ARBA" id="ARBA00023170"/>
    </source>
</evidence>
<keyword evidence="3 10" id="KW-0812">Transmembrane</keyword>
<evidence type="ECO:0000256" key="8">
    <source>
        <dbReference type="ARBA" id="ARBA00023224"/>
    </source>
</evidence>
<dbReference type="Proteomes" id="UP000076420">
    <property type="component" value="Unassembled WGS sequence"/>
</dbReference>
<gene>
    <name evidence="12" type="primary">106072594</name>
</gene>
<evidence type="ECO:0000256" key="9">
    <source>
        <dbReference type="SAM" id="MobiDB-lite"/>
    </source>
</evidence>
<feature type="region of interest" description="Disordered" evidence="9">
    <location>
        <begin position="772"/>
        <end position="826"/>
    </location>
</feature>
<feature type="region of interest" description="Disordered" evidence="9">
    <location>
        <begin position="382"/>
        <end position="467"/>
    </location>
</feature>
<name>A0A2C9JJU9_BIOGL</name>
<keyword evidence="6 10" id="KW-0472">Membrane</keyword>
<evidence type="ECO:0000259" key="11">
    <source>
        <dbReference type="PROSITE" id="PS50262"/>
    </source>
</evidence>
<proteinExistence type="predicted"/>
<evidence type="ECO:0000313" key="12">
    <source>
        <dbReference type="EnsemblMetazoa" id="BGLB003533-PB"/>
    </source>
</evidence>
<dbReference type="VEuPathDB" id="VectorBase:BGLAX_040286"/>
<feature type="compositionally biased region" description="Polar residues" evidence="9">
    <location>
        <begin position="802"/>
        <end position="812"/>
    </location>
</feature>
<dbReference type="PANTHER" id="PTHR22752:SF14">
    <property type="entry name" value="G-PROTEIN COUPLED RECEPTORS FAMILY 1 PROFILE DOMAIN-CONTAINING PROTEIN"/>
    <property type="match status" value="1"/>
</dbReference>
<feature type="transmembrane region" description="Helical" evidence="10">
    <location>
        <begin position="38"/>
        <end position="58"/>
    </location>
</feature>
<keyword evidence="4 10" id="KW-1133">Transmembrane helix</keyword>
<feature type="region of interest" description="Disordered" evidence="9">
    <location>
        <begin position="718"/>
        <end position="753"/>
    </location>
</feature>
<comment type="subcellular location">
    <subcellularLocation>
        <location evidence="1">Cell membrane</location>
        <topology evidence="1">Multi-pass membrane protein</topology>
    </subcellularLocation>
</comment>
<feature type="compositionally biased region" description="Basic and acidic residues" evidence="9">
    <location>
        <begin position="653"/>
        <end position="666"/>
    </location>
</feature>
<feature type="region of interest" description="Disordered" evidence="9">
    <location>
        <begin position="589"/>
        <end position="685"/>
    </location>
</feature>
<keyword evidence="5" id="KW-0297">G-protein coupled receptor</keyword>
<reference evidence="12" key="1">
    <citation type="submission" date="2020-05" db="UniProtKB">
        <authorList>
            <consortium name="EnsemblMetazoa"/>
        </authorList>
    </citation>
    <scope>IDENTIFICATION</scope>
    <source>
        <strain evidence="12">BB02</strain>
    </source>
</reference>
<feature type="region of interest" description="Disordered" evidence="9">
    <location>
        <begin position="552"/>
        <end position="572"/>
    </location>
</feature>
<evidence type="ECO:0000256" key="4">
    <source>
        <dbReference type="ARBA" id="ARBA00022989"/>
    </source>
</evidence>
<dbReference type="KEGG" id="bgt:106072594"/>
<feature type="transmembrane region" description="Helical" evidence="10">
    <location>
        <begin position="110"/>
        <end position="133"/>
    </location>
</feature>
<feature type="compositionally biased region" description="Low complexity" evidence="9">
    <location>
        <begin position="612"/>
        <end position="623"/>
    </location>
</feature>
<dbReference type="InterPro" id="IPR000276">
    <property type="entry name" value="GPCR_Rhodpsn"/>
</dbReference>
<evidence type="ECO:0000256" key="6">
    <source>
        <dbReference type="ARBA" id="ARBA00023136"/>
    </source>
</evidence>
<feature type="compositionally biased region" description="Basic and acidic residues" evidence="9">
    <location>
        <begin position="552"/>
        <end position="567"/>
    </location>
</feature>
<dbReference type="SUPFAM" id="SSF81321">
    <property type="entry name" value="Family A G protein-coupled receptor-like"/>
    <property type="match status" value="1"/>
</dbReference>
<evidence type="ECO:0000256" key="1">
    <source>
        <dbReference type="ARBA" id="ARBA00004651"/>
    </source>
</evidence>
<dbReference type="PROSITE" id="PS50262">
    <property type="entry name" value="G_PROTEIN_RECEP_F1_2"/>
    <property type="match status" value="1"/>
</dbReference>
<dbReference type="Gene3D" id="1.20.1070.10">
    <property type="entry name" value="Rhodopsin 7-helix transmembrane proteins"/>
    <property type="match status" value="1"/>
</dbReference>
<evidence type="ECO:0000313" key="13">
    <source>
        <dbReference type="Proteomes" id="UP000076420"/>
    </source>
</evidence>
<dbReference type="EnsemblMetazoa" id="BGLB003533-RB">
    <property type="protein sequence ID" value="BGLB003533-PB"/>
    <property type="gene ID" value="BGLB003533"/>
</dbReference>
<organism evidence="12 13">
    <name type="scientific">Biomphalaria glabrata</name>
    <name type="common">Bloodfluke planorb</name>
    <name type="synonym">Freshwater snail</name>
    <dbReference type="NCBI Taxonomy" id="6526"/>
    <lineage>
        <taxon>Eukaryota</taxon>
        <taxon>Metazoa</taxon>
        <taxon>Spiralia</taxon>
        <taxon>Lophotrochozoa</taxon>
        <taxon>Mollusca</taxon>
        <taxon>Gastropoda</taxon>
        <taxon>Heterobranchia</taxon>
        <taxon>Euthyneura</taxon>
        <taxon>Panpulmonata</taxon>
        <taxon>Hygrophila</taxon>
        <taxon>Lymnaeoidea</taxon>
        <taxon>Planorbidae</taxon>
        <taxon>Biomphalaria</taxon>
    </lineage>
</organism>
<keyword evidence="8" id="KW-0807">Transducer</keyword>
<keyword evidence="7" id="KW-0675">Receptor</keyword>
<feature type="transmembrane region" description="Helical" evidence="10">
    <location>
        <begin position="145"/>
        <end position="172"/>
    </location>
</feature>
<dbReference type="CDD" id="cd00637">
    <property type="entry name" value="7tm_classA_rhodopsin-like"/>
    <property type="match status" value="1"/>
</dbReference>
<sequence>MGRDSVTDSSFLDTRNHTNITSAEQKWSFEFTVTLTTILALVDLCIIVGNCMVLLVIVRHRGMRTRTNLFLVNLAVADLLVGLCVVPFTVTTLVENRWIFGNGAVCMFNGWMNSFCLISSIHTLMYISIHKYFSIVRPLSNPLKLSYIIGMMAAAWLWAAICSTMNVTGLIVEHKPGTSQCGPRYPNDLQMFIIHAIIQITCIVIPFLILVFCYIRMFQEIKRHSQRMRTNSTVAEDLILSQQKKVAVTLLIVLATFVVMALPYFAYANYTTVVKDKKHFSIYLNPVAYTFLFMSSMCNPIIYAFRSPAFREGYKEILCQTPNYVISDGPMGTIKCTTRKAGNGYFHPYSGHPIYRTGQLARYLSASADQLYVRRAKERQVNQASRRISVSADHLPLPTDADDRPHKSDSEQIPRTNRLSSLITTLRRGSSASRRNTLTSLYDVNPEPISPISPLEPGKRRSSRSKQKSLFKLLRSTRQSNAQSVIHRNGDLIIMKSGKIVSVRRGVMEKEGSPFIDRLIKFKAEAGKDKGLSAGLASPGEVMLGIMCDSHGSLDSDKNSANKKDSDTGSEWSDEVFCGSGAHDVKENNCKNLSPKTPNGAISQRGKENGIVKSSTSVTVGSKETPMMNSHSVPPLENNVEKKVVESLSSKRNSLEDVQKSSDEQRNFSLTQQPRPEVSPTSKIPGVVIDISEDNEVLTVMPLTPNTKQYLAKSDFSLDQPRVHSSSKERLDTGLFKPLSHSRSTENMSKKHPLVMRLPSVEYLDPPVSIFRSRSHAQMGTITESESGESRSKSPDREATRSRTPFFQSLSPFSRRKRSPNQNTHM</sequence>
<keyword evidence="2" id="KW-1003">Cell membrane</keyword>
<dbReference type="PRINTS" id="PR00237">
    <property type="entry name" value="GPCRRHODOPSN"/>
</dbReference>
<dbReference type="Pfam" id="PF00001">
    <property type="entry name" value="7tm_1"/>
    <property type="match status" value="1"/>
</dbReference>
<evidence type="ECO:0000256" key="2">
    <source>
        <dbReference type="ARBA" id="ARBA00022475"/>
    </source>
</evidence>
<dbReference type="PANTHER" id="PTHR22752">
    <property type="entry name" value="G PROTEIN-COUPLED RECEPTOR"/>
    <property type="match status" value="1"/>
</dbReference>
<feature type="compositionally biased region" description="Low complexity" evidence="9">
    <location>
        <begin position="446"/>
        <end position="456"/>
    </location>
</feature>